<evidence type="ECO:0000256" key="1">
    <source>
        <dbReference type="ARBA" id="ARBA00007957"/>
    </source>
</evidence>
<comment type="similarity">
    <text evidence="1">Belongs to the Fur family.</text>
</comment>
<evidence type="ECO:0000256" key="4">
    <source>
        <dbReference type="ARBA" id="ARBA00023015"/>
    </source>
</evidence>
<evidence type="ECO:0000313" key="10">
    <source>
        <dbReference type="Proteomes" id="UP000006851"/>
    </source>
</evidence>
<protein>
    <submittedName>
        <fullName evidence="9">Fe2+/Zn2+ uptake regulation protein</fullName>
    </submittedName>
</protein>
<sequence length="145" mass="15971">MSVKRGHYNTRQQAFVMELLEAHAGEALTIEEICDALSDRGSSVGRTTVYRLLGKLSSLGRVIQVADVRGGPSRYCRISGEGTYLVCLGCHRVFPLSCDGFETFVRHISGEHDFDLELRSTVLHGYCGTCARGAHEENQGITHAR</sequence>
<dbReference type="InterPro" id="IPR043135">
    <property type="entry name" value="Fur_C"/>
</dbReference>
<comment type="cofactor">
    <cofactor evidence="8">
        <name>Mn(2+)</name>
        <dbReference type="ChEBI" id="CHEBI:29035"/>
    </cofactor>
    <cofactor evidence="8">
        <name>Fe(2+)</name>
        <dbReference type="ChEBI" id="CHEBI:29033"/>
    </cofactor>
    <text evidence="8">Binds 1 Mn(2+) or Fe(2+) ion per subunit.</text>
</comment>
<dbReference type="InterPro" id="IPR002481">
    <property type="entry name" value="FUR"/>
</dbReference>
<dbReference type="RefSeq" id="WP_013709365.1">
    <property type="nucleotide sequence ID" value="NC_015389.1"/>
</dbReference>
<dbReference type="InterPro" id="IPR036388">
    <property type="entry name" value="WH-like_DNA-bd_sf"/>
</dbReference>
<keyword evidence="3 7" id="KW-0862">Zinc</keyword>
<dbReference type="Gene3D" id="1.10.10.10">
    <property type="entry name" value="Winged helix-like DNA-binding domain superfamily/Winged helix DNA-binding domain"/>
    <property type="match status" value="1"/>
</dbReference>
<dbReference type="eggNOG" id="COG0735">
    <property type="taxonomic scope" value="Bacteria"/>
</dbReference>
<evidence type="ECO:0000256" key="3">
    <source>
        <dbReference type="ARBA" id="ARBA00022833"/>
    </source>
</evidence>
<keyword evidence="4" id="KW-0805">Transcription regulation</keyword>
<evidence type="ECO:0000256" key="8">
    <source>
        <dbReference type="PIRSR" id="PIRSR602481-2"/>
    </source>
</evidence>
<evidence type="ECO:0000256" key="5">
    <source>
        <dbReference type="ARBA" id="ARBA00023125"/>
    </source>
</evidence>
<dbReference type="Proteomes" id="UP000006851">
    <property type="component" value="Chromosome"/>
</dbReference>
<reference evidence="10" key="1">
    <citation type="journal article" date="2013" name="Stand. Genomic Sci.">
        <title>Complete genome sequence of Coriobacterium glomerans type strain (PW2(T)) from the midgut of Pyrrhocoris apterus L. (red soldier bug).</title>
        <authorList>
            <person name="Stackebrandt E."/>
            <person name="Zeytun A."/>
            <person name="Lapidus A."/>
            <person name="Nolan M."/>
            <person name="Lucas S."/>
            <person name="Hammon N."/>
            <person name="Deshpande S."/>
            <person name="Cheng J.F."/>
            <person name="Tapia R."/>
            <person name="Goodwin L.A."/>
            <person name="Pitluck S."/>
            <person name="Liolios K."/>
            <person name="Pagani I."/>
            <person name="Ivanova N."/>
            <person name="Mavromatis K."/>
            <person name="Mikhailova N."/>
            <person name="Huntemann M."/>
            <person name="Pati A."/>
            <person name="Chen A."/>
            <person name="Palaniappan K."/>
            <person name="Chang Y.J."/>
            <person name="Land M."/>
            <person name="Hauser L."/>
            <person name="Rohde M."/>
            <person name="Pukall R."/>
            <person name="Goker M."/>
            <person name="Detter J.C."/>
            <person name="Woyke T."/>
            <person name="Bristow J."/>
            <person name="Eisen J.A."/>
            <person name="Markowitz V."/>
            <person name="Hugenholtz P."/>
            <person name="Kyrpides N.C."/>
            <person name="Klenk H.P."/>
        </authorList>
    </citation>
    <scope>NUCLEOTIDE SEQUENCE</scope>
    <source>
        <strain evidence="10">ATCC 49209 / DSM 20642 / JCM 10262 / PW2</strain>
    </source>
</reference>
<keyword evidence="8" id="KW-0408">Iron</keyword>
<keyword evidence="5" id="KW-0238">DNA-binding</keyword>
<dbReference type="Gene3D" id="3.30.1490.190">
    <property type="match status" value="1"/>
</dbReference>
<feature type="binding site" evidence="7">
    <location>
        <position position="87"/>
    </location>
    <ligand>
        <name>Zn(2+)</name>
        <dbReference type="ChEBI" id="CHEBI:29105"/>
    </ligand>
</feature>
<name>F2NAU5_CORGP</name>
<comment type="cofactor">
    <cofactor evidence="7">
        <name>Zn(2+)</name>
        <dbReference type="ChEBI" id="CHEBI:29105"/>
    </cofactor>
    <text evidence="7">Binds 1 zinc ion per subunit.</text>
</comment>
<dbReference type="HOGENOM" id="CLU_096072_5_2_11"/>
<keyword evidence="10" id="KW-1185">Reference proteome</keyword>
<evidence type="ECO:0000256" key="7">
    <source>
        <dbReference type="PIRSR" id="PIRSR602481-1"/>
    </source>
</evidence>
<gene>
    <name evidence="9" type="ordered locus">Corgl_1524</name>
</gene>
<evidence type="ECO:0000313" key="9">
    <source>
        <dbReference type="EMBL" id="AEB07623.1"/>
    </source>
</evidence>
<dbReference type="SUPFAM" id="SSF46785">
    <property type="entry name" value="Winged helix' DNA-binding domain"/>
    <property type="match status" value="1"/>
</dbReference>
<dbReference type="GO" id="GO:1900376">
    <property type="term" value="P:regulation of secondary metabolite biosynthetic process"/>
    <property type="evidence" value="ECO:0007669"/>
    <property type="project" value="TreeGrafter"/>
</dbReference>
<proteinExistence type="inferred from homology"/>
<dbReference type="KEGG" id="cgo:Corgl_1524"/>
<dbReference type="GO" id="GO:0003700">
    <property type="term" value="F:DNA-binding transcription factor activity"/>
    <property type="evidence" value="ECO:0007669"/>
    <property type="project" value="InterPro"/>
</dbReference>
<feature type="binding site" evidence="7">
    <location>
        <position position="127"/>
    </location>
    <ligand>
        <name>Zn(2+)</name>
        <dbReference type="ChEBI" id="CHEBI:29105"/>
    </ligand>
</feature>
<dbReference type="Pfam" id="PF01475">
    <property type="entry name" value="FUR"/>
    <property type="match status" value="1"/>
</dbReference>
<dbReference type="AlphaFoldDB" id="F2NAU5"/>
<dbReference type="GO" id="GO:0045892">
    <property type="term" value="P:negative regulation of DNA-templated transcription"/>
    <property type="evidence" value="ECO:0007669"/>
    <property type="project" value="TreeGrafter"/>
</dbReference>
<dbReference type="PANTHER" id="PTHR33202:SF7">
    <property type="entry name" value="FERRIC UPTAKE REGULATION PROTEIN"/>
    <property type="match status" value="1"/>
</dbReference>
<dbReference type="GO" id="GO:0008270">
    <property type="term" value="F:zinc ion binding"/>
    <property type="evidence" value="ECO:0007669"/>
    <property type="project" value="TreeGrafter"/>
</dbReference>
<dbReference type="PANTHER" id="PTHR33202">
    <property type="entry name" value="ZINC UPTAKE REGULATION PROTEIN"/>
    <property type="match status" value="1"/>
</dbReference>
<feature type="binding site" evidence="8">
    <location>
        <position position="102"/>
    </location>
    <ligand>
        <name>Fe cation</name>
        <dbReference type="ChEBI" id="CHEBI:24875"/>
    </ligand>
</feature>
<dbReference type="InterPro" id="IPR036390">
    <property type="entry name" value="WH_DNA-bd_sf"/>
</dbReference>
<keyword evidence="6" id="KW-0804">Transcription</keyword>
<evidence type="ECO:0000256" key="6">
    <source>
        <dbReference type="ARBA" id="ARBA00023163"/>
    </source>
</evidence>
<dbReference type="GO" id="GO:0000976">
    <property type="term" value="F:transcription cis-regulatory region binding"/>
    <property type="evidence" value="ECO:0007669"/>
    <property type="project" value="TreeGrafter"/>
</dbReference>
<dbReference type="STRING" id="700015.Corgl_1524"/>
<feature type="binding site" evidence="7">
    <location>
        <position position="130"/>
    </location>
    <ligand>
        <name>Zn(2+)</name>
        <dbReference type="ChEBI" id="CHEBI:29105"/>
    </ligand>
</feature>
<keyword evidence="7" id="KW-0479">Metal-binding</keyword>
<keyword evidence="2" id="KW-0678">Repressor</keyword>
<dbReference type="EMBL" id="CP002628">
    <property type="protein sequence ID" value="AEB07623.1"/>
    <property type="molecule type" value="Genomic_DNA"/>
</dbReference>
<accession>F2NAU5</accession>
<evidence type="ECO:0000256" key="2">
    <source>
        <dbReference type="ARBA" id="ARBA00022491"/>
    </source>
</evidence>
<feature type="binding site" evidence="7">
    <location>
        <position position="90"/>
    </location>
    <ligand>
        <name>Zn(2+)</name>
        <dbReference type="ChEBI" id="CHEBI:29105"/>
    </ligand>
</feature>
<organism evidence="9 10">
    <name type="scientific">Coriobacterium glomerans (strain ATCC 49209 / DSM 20642 / JCM 10262 / PW2)</name>
    <dbReference type="NCBI Taxonomy" id="700015"/>
    <lineage>
        <taxon>Bacteria</taxon>
        <taxon>Bacillati</taxon>
        <taxon>Actinomycetota</taxon>
        <taxon>Coriobacteriia</taxon>
        <taxon>Coriobacteriales</taxon>
        <taxon>Coriobacteriaceae</taxon>
        <taxon>Coriobacterium</taxon>
    </lineage>
</organism>